<evidence type="ECO:0000256" key="3">
    <source>
        <dbReference type="ARBA" id="ARBA00013168"/>
    </source>
</evidence>
<dbReference type="PANTHER" id="PTHR11777">
    <property type="entry name" value="ALANYL-TRNA SYNTHETASE"/>
    <property type="match status" value="1"/>
</dbReference>
<keyword evidence="10" id="KW-0648">Protein biosynthesis</keyword>
<evidence type="ECO:0000256" key="2">
    <source>
        <dbReference type="ARBA" id="ARBA00008226"/>
    </source>
</evidence>
<dbReference type="GO" id="GO:0005524">
    <property type="term" value="F:ATP binding"/>
    <property type="evidence" value="ECO:0007669"/>
    <property type="project" value="UniProtKB-KW"/>
</dbReference>
<protein>
    <recommendedName>
        <fullName evidence="4">Alanine--tRNA ligase</fullName>
        <ecNumber evidence="3">6.1.1.7</ecNumber>
    </recommendedName>
</protein>
<keyword evidence="7" id="KW-0547">Nucleotide-binding</keyword>
<dbReference type="SUPFAM" id="SSF55681">
    <property type="entry name" value="Class II aaRS and biotin synthetases"/>
    <property type="match status" value="1"/>
</dbReference>
<dbReference type="InterPro" id="IPR018165">
    <property type="entry name" value="Ala-tRNA-synth_IIc_core"/>
</dbReference>
<dbReference type="GO" id="GO:0002161">
    <property type="term" value="F:aminoacyl-tRNA deacylase activity"/>
    <property type="evidence" value="ECO:0007669"/>
    <property type="project" value="TreeGrafter"/>
</dbReference>
<evidence type="ECO:0000256" key="7">
    <source>
        <dbReference type="ARBA" id="ARBA00022741"/>
    </source>
</evidence>
<evidence type="ECO:0000256" key="9">
    <source>
        <dbReference type="ARBA" id="ARBA00022884"/>
    </source>
</evidence>
<reference evidence="13" key="1">
    <citation type="submission" date="2017-07" db="EMBL/GenBank/DDBJ databases">
        <title>Taro Niue Genome Assembly and Annotation.</title>
        <authorList>
            <person name="Atibalentja N."/>
            <person name="Keating K."/>
            <person name="Fields C.J."/>
        </authorList>
    </citation>
    <scope>NUCLEOTIDE SEQUENCE</scope>
    <source>
        <strain evidence="13">Niue_2</strain>
        <tissue evidence="13">Leaf</tissue>
    </source>
</reference>
<dbReference type="InterPro" id="IPR045864">
    <property type="entry name" value="aa-tRNA-synth_II/BPL/LPL"/>
</dbReference>
<evidence type="ECO:0000256" key="5">
    <source>
        <dbReference type="ARBA" id="ARBA00022555"/>
    </source>
</evidence>
<proteinExistence type="inferred from homology"/>
<feature type="domain" description="Alanyl-transfer RNA synthetases family profile" evidence="12">
    <location>
        <begin position="117"/>
        <end position="347"/>
    </location>
</feature>
<dbReference type="GO" id="GO:0004813">
    <property type="term" value="F:alanine-tRNA ligase activity"/>
    <property type="evidence" value="ECO:0007669"/>
    <property type="project" value="UniProtKB-EC"/>
</dbReference>
<evidence type="ECO:0000256" key="1">
    <source>
        <dbReference type="ARBA" id="ARBA00001947"/>
    </source>
</evidence>
<dbReference type="Gene3D" id="3.30.930.10">
    <property type="entry name" value="Bira Bifunctional Protein, Domain 2"/>
    <property type="match status" value="1"/>
</dbReference>
<evidence type="ECO:0000259" key="12">
    <source>
        <dbReference type="PROSITE" id="PS50860"/>
    </source>
</evidence>
<evidence type="ECO:0000256" key="8">
    <source>
        <dbReference type="ARBA" id="ARBA00022840"/>
    </source>
</evidence>
<dbReference type="GO" id="GO:0005829">
    <property type="term" value="C:cytosol"/>
    <property type="evidence" value="ECO:0007669"/>
    <property type="project" value="TreeGrafter"/>
</dbReference>
<dbReference type="Pfam" id="PF01411">
    <property type="entry name" value="tRNA-synt_2c"/>
    <property type="match status" value="1"/>
</dbReference>
<keyword evidence="6" id="KW-0436">Ligase</keyword>
<dbReference type="PROSITE" id="PS50860">
    <property type="entry name" value="AA_TRNA_LIGASE_II_ALA"/>
    <property type="match status" value="1"/>
</dbReference>
<dbReference type="EC" id="6.1.1.7" evidence="3"/>
<name>A0A843VEJ0_COLES</name>
<evidence type="ECO:0000256" key="6">
    <source>
        <dbReference type="ARBA" id="ARBA00022598"/>
    </source>
</evidence>
<sequence>MEGSLFPPSATATAWAEVPTKRRLPLFVPVTAAVPSSLRGRVTGSPGVASCGLRAFPGCGCIQYACFTRRMTSDVSSKVLHHQKKSQKRLLTRRNASASLQSVTKVMTGDKSKSYPMSGEEIRQCFLNFYASRGHKILPSASLVPDDPTVLLTIAGMLQFKPIFLGKAPRQVPRATTAQRCIRTTDVDNVGRTARHHTFFEMLGNFSFGDYFKEEAIHWAWELTTKEYGLPTDRLWVSVYKEDDEAYSIWHDEVGVPRERIKRMGEEDNFWTSGPTGPCGPCSEIYYDFHPERGYSDADLGDDDRFIEFYNLVFMEYNKKDDGSLEPLKEKNIDTGMGLERMAQILQKKCFGVQGWESGWPYCG</sequence>
<dbReference type="OrthoDB" id="2423964at2759"/>
<comment type="cofactor">
    <cofactor evidence="1">
        <name>Zn(2+)</name>
        <dbReference type="ChEBI" id="CHEBI:29105"/>
    </cofactor>
</comment>
<keyword evidence="11" id="KW-0030">Aminoacyl-tRNA synthetase</keyword>
<dbReference type="InterPro" id="IPR018164">
    <property type="entry name" value="Ala-tRNA-synth_IIc_N"/>
</dbReference>
<keyword evidence="9" id="KW-0694">RNA-binding</keyword>
<dbReference type="Proteomes" id="UP000652761">
    <property type="component" value="Unassembled WGS sequence"/>
</dbReference>
<evidence type="ECO:0000256" key="11">
    <source>
        <dbReference type="ARBA" id="ARBA00023146"/>
    </source>
</evidence>
<dbReference type="GO" id="GO:0006419">
    <property type="term" value="P:alanyl-tRNA aminoacylation"/>
    <property type="evidence" value="ECO:0007669"/>
    <property type="project" value="InterPro"/>
</dbReference>
<evidence type="ECO:0000313" key="14">
    <source>
        <dbReference type="Proteomes" id="UP000652761"/>
    </source>
</evidence>
<dbReference type="InterPro" id="IPR002318">
    <property type="entry name" value="Ala-tRNA-lgiase_IIc"/>
</dbReference>
<dbReference type="GO" id="GO:0000049">
    <property type="term" value="F:tRNA binding"/>
    <property type="evidence" value="ECO:0007669"/>
    <property type="project" value="UniProtKB-KW"/>
</dbReference>
<gene>
    <name evidence="13" type="ORF">Taro_029726</name>
</gene>
<dbReference type="InterPro" id="IPR050058">
    <property type="entry name" value="Ala-tRNA_ligase"/>
</dbReference>
<keyword evidence="8" id="KW-0067">ATP-binding</keyword>
<comment type="similarity">
    <text evidence="2">Belongs to the class-II aminoacyl-tRNA synthetase family.</text>
</comment>
<dbReference type="EMBL" id="NMUH01001995">
    <property type="protein sequence ID" value="MQL97042.1"/>
    <property type="molecule type" value="Genomic_DNA"/>
</dbReference>
<comment type="caution">
    <text evidence="13">The sequence shown here is derived from an EMBL/GenBank/DDBJ whole genome shotgun (WGS) entry which is preliminary data.</text>
</comment>
<dbReference type="FunFam" id="3.30.930.10:FF:000004">
    <property type="entry name" value="Alanine--tRNA ligase"/>
    <property type="match status" value="1"/>
</dbReference>
<keyword evidence="14" id="KW-1185">Reference proteome</keyword>
<dbReference type="PRINTS" id="PR00980">
    <property type="entry name" value="TRNASYNTHALA"/>
</dbReference>
<evidence type="ECO:0000256" key="10">
    <source>
        <dbReference type="ARBA" id="ARBA00022917"/>
    </source>
</evidence>
<evidence type="ECO:0000256" key="4">
    <source>
        <dbReference type="ARBA" id="ARBA00017959"/>
    </source>
</evidence>
<dbReference type="PANTHER" id="PTHR11777:SF9">
    <property type="entry name" value="ALANINE--TRNA LIGASE, CYTOPLASMIC"/>
    <property type="match status" value="1"/>
</dbReference>
<organism evidence="13 14">
    <name type="scientific">Colocasia esculenta</name>
    <name type="common">Wild taro</name>
    <name type="synonym">Arum esculentum</name>
    <dbReference type="NCBI Taxonomy" id="4460"/>
    <lineage>
        <taxon>Eukaryota</taxon>
        <taxon>Viridiplantae</taxon>
        <taxon>Streptophyta</taxon>
        <taxon>Embryophyta</taxon>
        <taxon>Tracheophyta</taxon>
        <taxon>Spermatophyta</taxon>
        <taxon>Magnoliopsida</taxon>
        <taxon>Liliopsida</taxon>
        <taxon>Araceae</taxon>
        <taxon>Aroideae</taxon>
        <taxon>Colocasieae</taxon>
        <taxon>Colocasia</taxon>
    </lineage>
</organism>
<dbReference type="CDD" id="cd00673">
    <property type="entry name" value="AlaRS_core"/>
    <property type="match status" value="1"/>
</dbReference>
<accession>A0A843VEJ0</accession>
<dbReference type="AlphaFoldDB" id="A0A843VEJ0"/>
<keyword evidence="5" id="KW-0820">tRNA-binding</keyword>
<evidence type="ECO:0000313" key="13">
    <source>
        <dbReference type="EMBL" id="MQL97042.1"/>
    </source>
</evidence>